<dbReference type="CDD" id="cd03416">
    <property type="entry name" value="CbiX_SirB_N"/>
    <property type="match status" value="1"/>
</dbReference>
<dbReference type="PANTHER" id="PTHR33542:SF3">
    <property type="entry name" value="SIROHYDROCHLORIN FERROCHELATASE, CHLOROPLASTIC"/>
    <property type="match status" value="1"/>
</dbReference>
<dbReference type="InterPro" id="IPR002762">
    <property type="entry name" value="CbiX-like"/>
</dbReference>
<keyword evidence="1" id="KW-0479">Metal-binding</keyword>
<sequence>MYILEIRQFIMTFDHTILLAHGSRDSNWLQPFIALTERLSQSATQVSLAFMELAEPTLEQAVINARNQGAQSIAVLPLFFAAGKHLREDVPAMIAELTEKAGVDISLLPPLGEHPLFIDTVEGIVRDLLQSGAR</sequence>
<name>Q2SD12_HAHCH</name>
<evidence type="ECO:0000313" key="3">
    <source>
        <dbReference type="EMBL" id="ABC31462.1"/>
    </source>
</evidence>
<dbReference type="InterPro" id="IPR050963">
    <property type="entry name" value="Sirohydro_Cobaltochel/CbiX"/>
</dbReference>
<gene>
    <name evidence="3" type="ordered locus">HCH_04767</name>
</gene>
<dbReference type="EMBL" id="CP000155">
    <property type="protein sequence ID" value="ABC31462.1"/>
    <property type="molecule type" value="Genomic_DNA"/>
</dbReference>
<dbReference type="GO" id="GO:0046872">
    <property type="term" value="F:metal ion binding"/>
    <property type="evidence" value="ECO:0007669"/>
    <property type="project" value="UniProtKB-KW"/>
</dbReference>
<reference evidence="3 4" key="1">
    <citation type="journal article" date="2005" name="Nucleic Acids Res.">
        <title>Genomic blueprint of Hahella chejuensis, a marine microbe producing an algicidal agent.</title>
        <authorList>
            <person name="Jeong H."/>
            <person name="Yim J.H."/>
            <person name="Lee C."/>
            <person name="Choi S.-H."/>
            <person name="Park Y.K."/>
            <person name="Yoon S.H."/>
            <person name="Hur C.-G."/>
            <person name="Kang H.-Y."/>
            <person name="Kim D."/>
            <person name="Lee H.H."/>
            <person name="Park K.H."/>
            <person name="Park S.-H."/>
            <person name="Park H.-S."/>
            <person name="Lee H.K."/>
            <person name="Oh T.K."/>
            <person name="Kim J.F."/>
        </authorList>
    </citation>
    <scope>NUCLEOTIDE SEQUENCE [LARGE SCALE GENOMIC DNA]</scope>
    <source>
        <strain evidence="3 4">KCTC 2396</strain>
    </source>
</reference>
<dbReference type="OrthoDB" id="9797895at2"/>
<dbReference type="SUPFAM" id="SSF53800">
    <property type="entry name" value="Chelatase"/>
    <property type="match status" value="1"/>
</dbReference>
<dbReference type="Proteomes" id="UP000000238">
    <property type="component" value="Chromosome"/>
</dbReference>
<dbReference type="PANTHER" id="PTHR33542">
    <property type="entry name" value="SIROHYDROCHLORIN FERROCHELATASE, CHLOROPLASTIC"/>
    <property type="match status" value="1"/>
</dbReference>
<organism evidence="3 4">
    <name type="scientific">Hahella chejuensis (strain KCTC 2396)</name>
    <dbReference type="NCBI Taxonomy" id="349521"/>
    <lineage>
        <taxon>Bacteria</taxon>
        <taxon>Pseudomonadati</taxon>
        <taxon>Pseudomonadota</taxon>
        <taxon>Gammaproteobacteria</taxon>
        <taxon>Oceanospirillales</taxon>
        <taxon>Hahellaceae</taxon>
        <taxon>Hahella</taxon>
    </lineage>
</organism>
<keyword evidence="2" id="KW-0456">Lyase</keyword>
<dbReference type="HOGENOM" id="CLU_065901_2_2_6"/>
<proteinExistence type="predicted"/>
<dbReference type="GO" id="GO:0016829">
    <property type="term" value="F:lyase activity"/>
    <property type="evidence" value="ECO:0007669"/>
    <property type="project" value="UniProtKB-KW"/>
</dbReference>
<evidence type="ECO:0000256" key="1">
    <source>
        <dbReference type="ARBA" id="ARBA00022723"/>
    </source>
</evidence>
<dbReference type="Gene3D" id="3.40.50.1400">
    <property type="match status" value="1"/>
</dbReference>
<dbReference type="Pfam" id="PF01903">
    <property type="entry name" value="CbiX"/>
    <property type="match status" value="1"/>
</dbReference>
<dbReference type="AlphaFoldDB" id="Q2SD12"/>
<dbReference type="STRING" id="349521.HCH_04767"/>
<accession>Q2SD12</accession>
<keyword evidence="4" id="KW-1185">Reference proteome</keyword>
<dbReference type="eggNOG" id="COG2138">
    <property type="taxonomic scope" value="Bacteria"/>
</dbReference>
<dbReference type="KEGG" id="hch:HCH_04767"/>
<protein>
    <submittedName>
        <fullName evidence="3">Uncharacterized conserved protein</fullName>
    </submittedName>
</protein>
<evidence type="ECO:0000256" key="2">
    <source>
        <dbReference type="ARBA" id="ARBA00023239"/>
    </source>
</evidence>
<evidence type="ECO:0000313" key="4">
    <source>
        <dbReference type="Proteomes" id="UP000000238"/>
    </source>
</evidence>